<dbReference type="InParanoid" id="G1XI07"/>
<dbReference type="Proteomes" id="UP000008784">
    <property type="component" value="Unassembled WGS sequence"/>
</dbReference>
<feature type="region of interest" description="Disordered" evidence="1">
    <location>
        <begin position="167"/>
        <end position="255"/>
    </location>
</feature>
<proteinExistence type="predicted"/>
<evidence type="ECO:0000313" key="3">
    <source>
        <dbReference type="Proteomes" id="UP000008784"/>
    </source>
</evidence>
<reference evidence="2 3" key="1">
    <citation type="journal article" date="2011" name="PLoS Pathog.">
        <title>Genomic and proteomic analyses of the fungus Arthrobotrys oligospora provide insights into nematode-trap formation.</title>
        <authorList>
            <person name="Yang J."/>
            <person name="Wang L."/>
            <person name="Ji X."/>
            <person name="Feng Y."/>
            <person name="Li X."/>
            <person name="Zou C."/>
            <person name="Xu J."/>
            <person name="Ren Y."/>
            <person name="Mi Q."/>
            <person name="Wu J."/>
            <person name="Liu S."/>
            <person name="Liu Y."/>
            <person name="Huang X."/>
            <person name="Wang H."/>
            <person name="Niu X."/>
            <person name="Li J."/>
            <person name="Liang L."/>
            <person name="Luo Y."/>
            <person name="Ji K."/>
            <person name="Zhou W."/>
            <person name="Yu Z."/>
            <person name="Li G."/>
            <person name="Liu Y."/>
            <person name="Li L."/>
            <person name="Qiao M."/>
            <person name="Feng L."/>
            <person name="Zhang K.-Q."/>
        </authorList>
    </citation>
    <scope>NUCLEOTIDE SEQUENCE [LARGE SCALE GENOMIC DNA]</scope>
    <source>
        <strain evidence="3">ATCC 24927 / CBS 115.81 / DSM 1491</strain>
    </source>
</reference>
<dbReference type="EMBL" id="ADOT01000165">
    <property type="protein sequence ID" value="EGX47238.1"/>
    <property type="molecule type" value="Genomic_DNA"/>
</dbReference>
<evidence type="ECO:0008006" key="4">
    <source>
        <dbReference type="Google" id="ProtNLM"/>
    </source>
</evidence>
<evidence type="ECO:0000313" key="2">
    <source>
        <dbReference type="EMBL" id="EGX47238.1"/>
    </source>
</evidence>
<name>G1XI07_ARTOA</name>
<keyword evidence="3" id="KW-1185">Reference proteome</keyword>
<evidence type="ECO:0000256" key="1">
    <source>
        <dbReference type="SAM" id="MobiDB-lite"/>
    </source>
</evidence>
<dbReference type="HOGENOM" id="CLU_918185_0_0_1"/>
<feature type="compositionally biased region" description="Polar residues" evidence="1">
    <location>
        <begin position="209"/>
        <end position="246"/>
    </location>
</feature>
<feature type="compositionally biased region" description="Basic and acidic residues" evidence="1">
    <location>
        <begin position="189"/>
        <end position="202"/>
    </location>
</feature>
<protein>
    <recommendedName>
        <fullName evidence="4">MADS-box domain-containing protein</fullName>
    </recommendedName>
</protein>
<dbReference type="GeneID" id="22895100"/>
<comment type="caution">
    <text evidence="2">The sequence shown here is derived from an EMBL/GenBank/DDBJ whole genome shotgun (WGS) entry which is preliminary data.</text>
</comment>
<accession>G1XI07</accession>
<dbReference type="AlphaFoldDB" id="G1XI07"/>
<organism evidence="2 3">
    <name type="scientific">Arthrobotrys oligospora (strain ATCC 24927 / CBS 115.81 / DSM 1491)</name>
    <name type="common">Nematode-trapping fungus</name>
    <name type="synonym">Didymozoophaga oligospora</name>
    <dbReference type="NCBI Taxonomy" id="756982"/>
    <lineage>
        <taxon>Eukaryota</taxon>
        <taxon>Fungi</taxon>
        <taxon>Dikarya</taxon>
        <taxon>Ascomycota</taxon>
        <taxon>Pezizomycotina</taxon>
        <taxon>Orbiliomycetes</taxon>
        <taxon>Orbiliales</taxon>
        <taxon>Orbiliaceae</taxon>
        <taxon>Orbilia</taxon>
        <taxon>Orbilia oligospora</taxon>
    </lineage>
</organism>
<gene>
    <name evidence="2" type="ORF">AOL_s00091g59</name>
</gene>
<dbReference type="RefSeq" id="XP_011124119.1">
    <property type="nucleotide sequence ID" value="XM_011125817.1"/>
</dbReference>
<sequence length="303" mass="33942">MSTEFRFKRSKTSFLCKANKLRENYGAEVFVVIKRNQRCAVYSSAPNSSWRTTLDAIKASELVDETWCPENIHLLEPKKRNDPDGSLEAAILEPPSSWETGNMTLVTDKLWGGRENLGSSLFALKRHNNTSSSIKKELRANAKDNTVQKMPNMSWERAIEGPNGLMSFYSRSADSPEALNEDGLDSSGEIERVEDRSPDAKISHPPGPTRQNDAQNSFLDFGYNRSSAQSQAPTHSLTKRSAQTPGRHSKPFKPVFSSLPLGWEGIGNSPEPHDVVLGSLCMEPPRFKAEDLQRHKRKRRIDA</sequence>